<evidence type="ECO:0000259" key="3">
    <source>
        <dbReference type="Pfam" id="PF13505"/>
    </source>
</evidence>
<feature type="chain" id="PRO_5045778457" evidence="2">
    <location>
        <begin position="22"/>
        <end position="200"/>
    </location>
</feature>
<dbReference type="SUPFAM" id="SSF56925">
    <property type="entry name" value="OMPA-like"/>
    <property type="match status" value="1"/>
</dbReference>
<dbReference type="Proteomes" id="UP000324513">
    <property type="component" value="Unassembled WGS sequence"/>
</dbReference>
<protein>
    <submittedName>
        <fullName evidence="4">Outer membrane protein with beta-barrel domain</fullName>
    </submittedName>
</protein>
<organism evidence="4 5">
    <name type="scientific">Elizabethkingia miricola</name>
    <name type="common">Chryseobacterium miricola</name>
    <dbReference type="NCBI Taxonomy" id="172045"/>
    <lineage>
        <taxon>Bacteria</taxon>
        <taxon>Pseudomonadati</taxon>
        <taxon>Bacteroidota</taxon>
        <taxon>Flavobacteriia</taxon>
        <taxon>Flavobacteriales</taxon>
        <taxon>Weeksellaceae</taxon>
        <taxon>Elizabethkingia</taxon>
    </lineage>
</organism>
<evidence type="ECO:0000256" key="1">
    <source>
        <dbReference type="ARBA" id="ARBA00022729"/>
    </source>
</evidence>
<dbReference type="Pfam" id="PF13505">
    <property type="entry name" value="OMP_b-brl"/>
    <property type="match status" value="1"/>
</dbReference>
<evidence type="ECO:0000256" key="2">
    <source>
        <dbReference type="SAM" id="SignalP"/>
    </source>
</evidence>
<evidence type="ECO:0000313" key="5">
    <source>
        <dbReference type="Proteomes" id="UP000324513"/>
    </source>
</evidence>
<keyword evidence="5" id="KW-1185">Reference proteome</keyword>
<dbReference type="InterPro" id="IPR027385">
    <property type="entry name" value="Beta-barrel_OMP"/>
</dbReference>
<proteinExistence type="predicted"/>
<dbReference type="Gene3D" id="2.40.160.20">
    <property type="match status" value="1"/>
</dbReference>
<reference evidence="4 5" key="1">
    <citation type="submission" date="2019-07" db="EMBL/GenBank/DDBJ databases">
        <title>Genomic Encyclopedia of Archaeal and Bacterial Type Strains, Phase II (KMG-II): from individual species to whole genera.</title>
        <authorList>
            <person name="Goeker M."/>
        </authorList>
    </citation>
    <scope>NUCLEOTIDE SEQUENCE [LARGE SCALE GENOMIC DNA]</scope>
    <source>
        <strain evidence="4 5">DSM 14571</strain>
    </source>
</reference>
<sequence length="200" mass="21164">MKKLILSTAILATGLFSVTKAQLQKGNWMVGGNIITSSFGLNTGGGYNFTLQPKAAYFIDDNFALGGQVTFGFAGAKDAKTIYTYNVGPMARYYFNNDQVDSLLKHGRFFVEGNAGIGGTSGTRATATQEAGKSTTGLNVGVGPGYAYFISPNIALEALVKYNGDFGFGNRGATSNIGFNVGFQIYLPTSKVKQITRGAQ</sequence>
<feature type="signal peptide" evidence="2">
    <location>
        <begin position="1"/>
        <end position="21"/>
    </location>
</feature>
<keyword evidence="1 2" id="KW-0732">Signal</keyword>
<comment type="caution">
    <text evidence="4">The sequence shown here is derived from an EMBL/GenBank/DDBJ whole genome shotgun (WGS) entry which is preliminary data.</text>
</comment>
<dbReference type="InterPro" id="IPR011250">
    <property type="entry name" value="OMP/PagP_B-barrel"/>
</dbReference>
<feature type="domain" description="Outer membrane protein beta-barrel" evidence="3">
    <location>
        <begin position="9"/>
        <end position="183"/>
    </location>
</feature>
<evidence type="ECO:0000313" key="4">
    <source>
        <dbReference type="EMBL" id="TYO93087.1"/>
    </source>
</evidence>
<name>A0ABY3NK29_ELIMR</name>
<dbReference type="RefSeq" id="WP_065081231.1">
    <property type="nucleotide sequence ID" value="NZ_FLSS01000021.1"/>
</dbReference>
<gene>
    <name evidence="4" type="ORF">LX74_01151</name>
</gene>
<dbReference type="EMBL" id="VNHK01000003">
    <property type="protein sequence ID" value="TYO93087.1"/>
    <property type="molecule type" value="Genomic_DNA"/>
</dbReference>
<accession>A0ABY3NK29</accession>